<dbReference type="GeneID" id="103383640"/>
<evidence type="ECO:0000256" key="4">
    <source>
        <dbReference type="ARBA" id="ARBA00022729"/>
    </source>
</evidence>
<dbReference type="InterPro" id="IPR010510">
    <property type="entry name" value="FGF1-bd"/>
</dbReference>
<dbReference type="PANTHER" id="PTHR15258">
    <property type="entry name" value="FGF BINDING PROTEIN-RELATED"/>
    <property type="match status" value="1"/>
</dbReference>
<dbReference type="Ensembl" id="ENSCSET00000006542.1">
    <property type="protein sequence ID" value="ENSCSEP00000006470.1"/>
    <property type="gene ID" value="ENSCSEG00000004196.1"/>
</dbReference>
<dbReference type="GO" id="GO:0019838">
    <property type="term" value="F:growth factor binding"/>
    <property type="evidence" value="ECO:0007669"/>
    <property type="project" value="UniProtKB-KW"/>
</dbReference>
<feature type="region of interest" description="Disordered" evidence="7">
    <location>
        <begin position="196"/>
        <end position="222"/>
    </location>
</feature>
<keyword evidence="5" id="KW-1015">Disulfide bond</keyword>
<feature type="compositionally biased region" description="Polar residues" evidence="7">
    <location>
        <begin position="203"/>
        <end position="215"/>
    </location>
</feature>
<dbReference type="Proteomes" id="UP000265120">
    <property type="component" value="Chromosome 9"/>
</dbReference>
<comment type="subcellular location">
    <subcellularLocation>
        <location evidence="1">Secreted</location>
    </subcellularLocation>
</comment>
<name>A0A3P8V1X4_CYNSE</name>
<sequence>MCGTTHSHRTRRGLTHSTSCDLQSDTEMLLLRVFFPWMLLAFLGTHFSLCSASARTEEHAVLRPPLGRFQRSLSKNPSLGRGGKFTLTDGMWCTWRPKDARAAVKLLVKCENPEARVKGGVTDMACEYTAKPQRCPGFLPDPRAFWKQVGRALKKLQGKVCTDDKALVKAAMCKRAHRDAHFKLVIESSVVSAQSGGGETPAFTPTSNSLSSSPGPTACPGHEERRRAAEEYCSSSWASVCAFFFSMVQNTC</sequence>
<reference evidence="8 9" key="1">
    <citation type="journal article" date="2014" name="Nat. Genet.">
        <title>Whole-genome sequence of a flatfish provides insights into ZW sex chromosome evolution and adaptation to a benthic lifestyle.</title>
        <authorList>
            <person name="Chen S."/>
            <person name="Zhang G."/>
            <person name="Shao C."/>
            <person name="Huang Q."/>
            <person name="Liu G."/>
            <person name="Zhang P."/>
            <person name="Song W."/>
            <person name="An N."/>
            <person name="Chalopin D."/>
            <person name="Volff J.N."/>
            <person name="Hong Y."/>
            <person name="Li Q."/>
            <person name="Sha Z."/>
            <person name="Zhou H."/>
            <person name="Xie M."/>
            <person name="Yu Q."/>
            <person name="Liu Y."/>
            <person name="Xiang H."/>
            <person name="Wang N."/>
            <person name="Wu K."/>
            <person name="Yang C."/>
            <person name="Zhou Q."/>
            <person name="Liao X."/>
            <person name="Yang L."/>
            <person name="Hu Q."/>
            <person name="Zhang J."/>
            <person name="Meng L."/>
            <person name="Jin L."/>
            <person name="Tian Y."/>
            <person name="Lian J."/>
            <person name="Yang J."/>
            <person name="Miao G."/>
            <person name="Liu S."/>
            <person name="Liang Z."/>
            <person name="Yan F."/>
            <person name="Li Y."/>
            <person name="Sun B."/>
            <person name="Zhang H."/>
            <person name="Zhang J."/>
            <person name="Zhu Y."/>
            <person name="Du M."/>
            <person name="Zhao Y."/>
            <person name="Schartl M."/>
            <person name="Tang Q."/>
            <person name="Wang J."/>
        </authorList>
    </citation>
    <scope>NUCLEOTIDE SEQUENCE</scope>
</reference>
<reference evidence="8" key="3">
    <citation type="submission" date="2025-09" db="UniProtKB">
        <authorList>
            <consortium name="Ensembl"/>
        </authorList>
    </citation>
    <scope>IDENTIFICATION</scope>
</reference>
<evidence type="ECO:0000256" key="6">
    <source>
        <dbReference type="ARBA" id="ARBA00023183"/>
    </source>
</evidence>
<evidence type="ECO:0000256" key="2">
    <source>
        <dbReference type="ARBA" id="ARBA00008326"/>
    </source>
</evidence>
<dbReference type="KEGG" id="csem:103383640"/>
<keyword evidence="3" id="KW-0964">Secreted</keyword>
<keyword evidence="6" id="KW-0340">Growth factor binding</keyword>
<keyword evidence="9" id="KW-1185">Reference proteome</keyword>
<reference evidence="8" key="2">
    <citation type="submission" date="2025-08" db="UniProtKB">
        <authorList>
            <consortium name="Ensembl"/>
        </authorList>
    </citation>
    <scope>IDENTIFICATION</scope>
</reference>
<evidence type="ECO:0000313" key="9">
    <source>
        <dbReference type="Proteomes" id="UP000265120"/>
    </source>
</evidence>
<dbReference type="GeneTree" id="ENSGT00940000154372"/>
<dbReference type="GO" id="GO:0005576">
    <property type="term" value="C:extracellular region"/>
    <property type="evidence" value="ECO:0007669"/>
    <property type="project" value="UniProtKB-SubCell"/>
</dbReference>
<dbReference type="InParanoid" id="A0A3P8V1X4"/>
<dbReference type="Pfam" id="PF06473">
    <property type="entry name" value="FGF-BP1"/>
    <property type="match status" value="2"/>
</dbReference>
<protein>
    <submittedName>
        <fullName evidence="8">Fibroblast growth factor binding protein 1b</fullName>
    </submittedName>
</protein>
<proteinExistence type="inferred from homology"/>
<dbReference type="PANTHER" id="PTHR15258:SF2">
    <property type="entry name" value="FIBROBLAST GROWTH FACTOR-BINDING PROTEIN 1"/>
    <property type="match status" value="1"/>
</dbReference>
<dbReference type="OrthoDB" id="8875908at2759"/>
<dbReference type="AlphaFoldDB" id="A0A3P8V1X4"/>
<dbReference type="RefSeq" id="XP_008315070.1">
    <property type="nucleotide sequence ID" value="XM_008316848.3"/>
</dbReference>
<comment type="similarity">
    <text evidence="2">Belongs to the fibroblast growth factor-binding protein family.</text>
</comment>
<dbReference type="OMA" id="RLSVKCE"/>
<accession>A0A3P8V1X4</accession>
<evidence type="ECO:0000256" key="7">
    <source>
        <dbReference type="SAM" id="MobiDB-lite"/>
    </source>
</evidence>
<evidence type="ECO:0000256" key="5">
    <source>
        <dbReference type="ARBA" id="ARBA00023157"/>
    </source>
</evidence>
<evidence type="ECO:0000313" key="8">
    <source>
        <dbReference type="Ensembl" id="ENSCSEP00000006470.1"/>
    </source>
</evidence>
<keyword evidence="4" id="KW-0732">Signal</keyword>
<organism evidence="8 9">
    <name type="scientific">Cynoglossus semilaevis</name>
    <name type="common">Tongue sole</name>
    <dbReference type="NCBI Taxonomy" id="244447"/>
    <lineage>
        <taxon>Eukaryota</taxon>
        <taxon>Metazoa</taxon>
        <taxon>Chordata</taxon>
        <taxon>Craniata</taxon>
        <taxon>Vertebrata</taxon>
        <taxon>Euteleostomi</taxon>
        <taxon>Actinopterygii</taxon>
        <taxon>Neopterygii</taxon>
        <taxon>Teleostei</taxon>
        <taxon>Neoteleostei</taxon>
        <taxon>Acanthomorphata</taxon>
        <taxon>Carangaria</taxon>
        <taxon>Pleuronectiformes</taxon>
        <taxon>Pleuronectoidei</taxon>
        <taxon>Cynoglossidae</taxon>
        <taxon>Cynoglossinae</taxon>
        <taxon>Cynoglossus</taxon>
    </lineage>
</organism>
<dbReference type="GO" id="GO:0007267">
    <property type="term" value="P:cell-cell signaling"/>
    <property type="evidence" value="ECO:0007669"/>
    <property type="project" value="TreeGrafter"/>
</dbReference>
<evidence type="ECO:0000256" key="3">
    <source>
        <dbReference type="ARBA" id="ARBA00022525"/>
    </source>
</evidence>
<evidence type="ECO:0000256" key="1">
    <source>
        <dbReference type="ARBA" id="ARBA00004613"/>
    </source>
</evidence>